<feature type="domain" description="Cytidyltransferase-like" evidence="11">
    <location>
        <begin position="6"/>
        <end position="160"/>
    </location>
</feature>
<comment type="similarity">
    <text evidence="10">Belongs to the NadD family.</text>
</comment>
<gene>
    <name evidence="10" type="primary">nadD</name>
    <name evidence="12" type="ORF">ACFOUV_02710</name>
</gene>
<organism evidence="12 13">
    <name type="scientific">Oceanobacillus longus</name>
    <dbReference type="NCBI Taxonomy" id="930120"/>
    <lineage>
        <taxon>Bacteria</taxon>
        <taxon>Bacillati</taxon>
        <taxon>Bacillota</taxon>
        <taxon>Bacilli</taxon>
        <taxon>Bacillales</taxon>
        <taxon>Bacillaceae</taxon>
        <taxon>Oceanobacillus</taxon>
    </lineage>
</organism>
<evidence type="ECO:0000256" key="5">
    <source>
        <dbReference type="ARBA" id="ARBA00022695"/>
    </source>
</evidence>
<dbReference type="EC" id="2.7.7.18" evidence="10"/>
<dbReference type="Pfam" id="PF01467">
    <property type="entry name" value="CTP_transf_like"/>
    <property type="match status" value="1"/>
</dbReference>
<comment type="caution">
    <text evidence="12">The sequence shown here is derived from an EMBL/GenBank/DDBJ whole genome shotgun (WGS) entry which is preliminary data.</text>
</comment>
<comment type="catalytic activity">
    <reaction evidence="9 10">
        <text>nicotinate beta-D-ribonucleotide + ATP + H(+) = deamido-NAD(+) + diphosphate</text>
        <dbReference type="Rhea" id="RHEA:22860"/>
        <dbReference type="ChEBI" id="CHEBI:15378"/>
        <dbReference type="ChEBI" id="CHEBI:30616"/>
        <dbReference type="ChEBI" id="CHEBI:33019"/>
        <dbReference type="ChEBI" id="CHEBI:57502"/>
        <dbReference type="ChEBI" id="CHEBI:58437"/>
        <dbReference type="EC" id="2.7.7.18"/>
    </reaction>
</comment>
<reference evidence="13" key="1">
    <citation type="journal article" date="2019" name="Int. J. Syst. Evol. Microbiol.">
        <title>The Global Catalogue of Microorganisms (GCM) 10K type strain sequencing project: providing services to taxonomists for standard genome sequencing and annotation.</title>
        <authorList>
            <consortium name="The Broad Institute Genomics Platform"/>
            <consortium name="The Broad Institute Genome Sequencing Center for Infectious Disease"/>
            <person name="Wu L."/>
            <person name="Ma J."/>
        </authorList>
    </citation>
    <scope>NUCLEOTIDE SEQUENCE [LARGE SCALE GENOMIC DNA]</scope>
    <source>
        <strain evidence="13">IBRC-M 10703</strain>
    </source>
</reference>
<evidence type="ECO:0000256" key="8">
    <source>
        <dbReference type="ARBA" id="ARBA00023027"/>
    </source>
</evidence>
<protein>
    <recommendedName>
        <fullName evidence="10">Probable nicotinate-nucleotide adenylyltransferase</fullName>
        <ecNumber evidence="10">2.7.7.18</ecNumber>
    </recommendedName>
    <alternativeName>
        <fullName evidence="10">Deamido-NAD(+) diphosphorylase</fullName>
    </alternativeName>
    <alternativeName>
        <fullName evidence="10">Deamido-NAD(+) pyrophosphorylase</fullName>
    </alternativeName>
    <alternativeName>
        <fullName evidence="10">Nicotinate mononucleotide adenylyltransferase</fullName>
        <shortName evidence="10">NaMN adenylyltransferase</shortName>
    </alternativeName>
</protein>
<dbReference type="PANTHER" id="PTHR39321:SF3">
    <property type="entry name" value="PHOSPHOPANTETHEINE ADENYLYLTRANSFERASE"/>
    <property type="match status" value="1"/>
</dbReference>
<dbReference type="NCBIfam" id="NF000840">
    <property type="entry name" value="PRK00071.1-3"/>
    <property type="match status" value="1"/>
</dbReference>
<evidence type="ECO:0000256" key="10">
    <source>
        <dbReference type="HAMAP-Rule" id="MF_00244"/>
    </source>
</evidence>
<proteinExistence type="inferred from homology"/>
<dbReference type="HAMAP" id="MF_00244">
    <property type="entry name" value="NaMN_adenylyltr"/>
    <property type="match status" value="1"/>
</dbReference>
<name>A0ABV8GVN0_9BACI</name>
<evidence type="ECO:0000256" key="2">
    <source>
        <dbReference type="ARBA" id="ARBA00005019"/>
    </source>
</evidence>
<dbReference type="EMBL" id="JBHSAO010000001">
    <property type="protein sequence ID" value="MFC4022727.1"/>
    <property type="molecule type" value="Genomic_DNA"/>
</dbReference>
<keyword evidence="8 10" id="KW-0520">NAD</keyword>
<keyword evidence="5 10" id="KW-0548">Nucleotidyltransferase</keyword>
<dbReference type="InterPro" id="IPR005248">
    <property type="entry name" value="NadD/NMNAT"/>
</dbReference>
<keyword evidence="4 10" id="KW-0808">Transferase</keyword>
<dbReference type="InterPro" id="IPR004821">
    <property type="entry name" value="Cyt_trans-like"/>
</dbReference>
<comment type="function">
    <text evidence="1 10">Catalyzes the reversible adenylation of nicotinate mononucleotide (NaMN) to nicotinic acid adenine dinucleotide (NaAD).</text>
</comment>
<comment type="pathway">
    <text evidence="2 10">Cofactor biosynthesis; NAD(+) biosynthesis; deamido-NAD(+) from nicotinate D-ribonucleotide: step 1/1.</text>
</comment>
<dbReference type="GO" id="GO:0004515">
    <property type="term" value="F:nicotinate-nucleotide adenylyltransferase activity"/>
    <property type="evidence" value="ECO:0007669"/>
    <property type="project" value="UniProtKB-EC"/>
</dbReference>
<dbReference type="SUPFAM" id="SSF52374">
    <property type="entry name" value="Nucleotidylyl transferase"/>
    <property type="match status" value="1"/>
</dbReference>
<dbReference type="NCBIfam" id="TIGR00125">
    <property type="entry name" value="cyt_tran_rel"/>
    <property type="match status" value="1"/>
</dbReference>
<evidence type="ECO:0000313" key="13">
    <source>
        <dbReference type="Proteomes" id="UP001595772"/>
    </source>
</evidence>
<accession>A0ABV8GVN0</accession>
<evidence type="ECO:0000256" key="3">
    <source>
        <dbReference type="ARBA" id="ARBA00022642"/>
    </source>
</evidence>
<evidence type="ECO:0000256" key="6">
    <source>
        <dbReference type="ARBA" id="ARBA00022741"/>
    </source>
</evidence>
<dbReference type="NCBIfam" id="NF000841">
    <property type="entry name" value="PRK00071.1-4"/>
    <property type="match status" value="1"/>
</dbReference>
<evidence type="ECO:0000256" key="9">
    <source>
        <dbReference type="ARBA" id="ARBA00048721"/>
    </source>
</evidence>
<evidence type="ECO:0000256" key="7">
    <source>
        <dbReference type="ARBA" id="ARBA00022840"/>
    </source>
</evidence>
<evidence type="ECO:0000256" key="4">
    <source>
        <dbReference type="ARBA" id="ARBA00022679"/>
    </source>
</evidence>
<dbReference type="Proteomes" id="UP001595772">
    <property type="component" value="Unassembled WGS sequence"/>
</dbReference>
<keyword evidence="7 10" id="KW-0067">ATP-binding</keyword>
<evidence type="ECO:0000313" key="12">
    <source>
        <dbReference type="EMBL" id="MFC4022727.1"/>
    </source>
</evidence>
<dbReference type="PANTHER" id="PTHR39321">
    <property type="entry name" value="NICOTINATE-NUCLEOTIDE ADENYLYLTRANSFERASE-RELATED"/>
    <property type="match status" value="1"/>
</dbReference>
<dbReference type="RefSeq" id="WP_379495226.1">
    <property type="nucleotide sequence ID" value="NZ_JBHSAO010000001.1"/>
</dbReference>
<keyword evidence="6 10" id="KW-0547">Nucleotide-binding</keyword>
<keyword evidence="3 10" id="KW-0662">Pyridine nucleotide biosynthesis</keyword>
<evidence type="ECO:0000259" key="11">
    <source>
        <dbReference type="Pfam" id="PF01467"/>
    </source>
</evidence>
<dbReference type="NCBIfam" id="TIGR00482">
    <property type="entry name" value="nicotinate (nicotinamide) nucleotide adenylyltransferase"/>
    <property type="match status" value="1"/>
</dbReference>
<dbReference type="CDD" id="cd02165">
    <property type="entry name" value="NMNAT"/>
    <property type="match status" value="1"/>
</dbReference>
<keyword evidence="13" id="KW-1185">Reference proteome</keyword>
<evidence type="ECO:0000256" key="1">
    <source>
        <dbReference type="ARBA" id="ARBA00002324"/>
    </source>
</evidence>
<dbReference type="Gene3D" id="3.40.50.620">
    <property type="entry name" value="HUPs"/>
    <property type="match status" value="1"/>
</dbReference>
<sequence length="188" mass="21840">MERIGILGGTFDPPHLGHLLIAEEVRLVMELQEVWFIPTYTPPHKNAAKSNASDRINMLRLATDSNSFFKVNTIEIERPGKSYTLDTMKILKQKFPDKDFYFIIGADMVEYLPNWYKVDELFSVVNFIGVKRAGYQLKTKYPITEVDVPIIDISSSMLRRWLRSKRSVKYIVPDAVISYIKENNLYEN</sequence>
<dbReference type="InterPro" id="IPR014729">
    <property type="entry name" value="Rossmann-like_a/b/a_fold"/>
</dbReference>